<reference evidence="3 4" key="1">
    <citation type="journal article" date="2007" name="Nature">
        <title>Evolution of genes and genomes on the Drosophila phylogeny.</title>
        <authorList>
            <consortium name="Drosophila 12 Genomes Consortium"/>
            <person name="Clark A.G."/>
            <person name="Eisen M.B."/>
            <person name="Smith D.R."/>
            <person name="Bergman C.M."/>
            <person name="Oliver B."/>
            <person name="Markow T.A."/>
            <person name="Kaufman T.C."/>
            <person name="Kellis M."/>
            <person name="Gelbart W."/>
            <person name="Iyer V.N."/>
            <person name="Pollard D.A."/>
            <person name="Sackton T.B."/>
            <person name="Larracuente A.M."/>
            <person name="Singh N.D."/>
            <person name="Abad J.P."/>
            <person name="Abt D.N."/>
            <person name="Adryan B."/>
            <person name="Aguade M."/>
            <person name="Akashi H."/>
            <person name="Anderson W.W."/>
            <person name="Aquadro C.F."/>
            <person name="Ardell D.H."/>
            <person name="Arguello R."/>
            <person name="Artieri C.G."/>
            <person name="Barbash D.A."/>
            <person name="Barker D."/>
            <person name="Barsanti P."/>
            <person name="Batterham P."/>
            <person name="Batzoglou S."/>
            <person name="Begun D."/>
            <person name="Bhutkar A."/>
            <person name="Blanco E."/>
            <person name="Bosak S.A."/>
            <person name="Bradley R.K."/>
            <person name="Brand A.D."/>
            <person name="Brent M.R."/>
            <person name="Brooks A.N."/>
            <person name="Brown R.H."/>
            <person name="Butlin R.K."/>
            <person name="Caggese C."/>
            <person name="Calvi B.R."/>
            <person name="Bernardo de Carvalho A."/>
            <person name="Caspi A."/>
            <person name="Castrezana S."/>
            <person name="Celniker S.E."/>
            <person name="Chang J.L."/>
            <person name="Chapple C."/>
            <person name="Chatterji S."/>
            <person name="Chinwalla A."/>
            <person name="Civetta A."/>
            <person name="Clifton S.W."/>
            <person name="Comeron J.M."/>
            <person name="Costello J.C."/>
            <person name="Coyne J.A."/>
            <person name="Daub J."/>
            <person name="David R.G."/>
            <person name="Delcher A.L."/>
            <person name="Delehaunty K."/>
            <person name="Do C.B."/>
            <person name="Ebling H."/>
            <person name="Edwards K."/>
            <person name="Eickbush T."/>
            <person name="Evans J.D."/>
            <person name="Filipski A."/>
            <person name="Findeiss S."/>
            <person name="Freyhult E."/>
            <person name="Fulton L."/>
            <person name="Fulton R."/>
            <person name="Garcia A.C."/>
            <person name="Gardiner A."/>
            <person name="Garfield D.A."/>
            <person name="Garvin B.E."/>
            <person name="Gibson G."/>
            <person name="Gilbert D."/>
            <person name="Gnerre S."/>
            <person name="Godfrey J."/>
            <person name="Good R."/>
            <person name="Gotea V."/>
            <person name="Gravely B."/>
            <person name="Greenberg A.J."/>
            <person name="Griffiths-Jones S."/>
            <person name="Gross S."/>
            <person name="Guigo R."/>
            <person name="Gustafson E.A."/>
            <person name="Haerty W."/>
            <person name="Hahn M.W."/>
            <person name="Halligan D.L."/>
            <person name="Halpern A.L."/>
            <person name="Halter G.M."/>
            <person name="Han M.V."/>
            <person name="Heger A."/>
            <person name="Hillier L."/>
            <person name="Hinrichs A.S."/>
            <person name="Holmes I."/>
            <person name="Hoskins R.A."/>
            <person name="Hubisz M.J."/>
            <person name="Hultmark D."/>
            <person name="Huntley M.A."/>
            <person name="Jaffe D.B."/>
            <person name="Jagadeeshan S."/>
            <person name="Jeck W.R."/>
            <person name="Johnson J."/>
            <person name="Jones C.D."/>
            <person name="Jordan W.C."/>
            <person name="Karpen G.H."/>
            <person name="Kataoka E."/>
            <person name="Keightley P.D."/>
            <person name="Kheradpour P."/>
            <person name="Kirkness E.F."/>
            <person name="Koerich L.B."/>
            <person name="Kristiansen K."/>
            <person name="Kudrna D."/>
            <person name="Kulathinal R.J."/>
            <person name="Kumar S."/>
            <person name="Kwok R."/>
            <person name="Lander E."/>
            <person name="Langley C.H."/>
            <person name="Lapoint R."/>
            <person name="Lazzaro B.P."/>
            <person name="Lee S.J."/>
            <person name="Levesque L."/>
            <person name="Li R."/>
            <person name="Lin C.F."/>
            <person name="Lin M.F."/>
            <person name="Lindblad-Toh K."/>
            <person name="Llopart A."/>
            <person name="Long M."/>
            <person name="Low L."/>
            <person name="Lozovsky E."/>
            <person name="Lu J."/>
            <person name="Luo M."/>
            <person name="Machado C.A."/>
            <person name="Makalowski W."/>
            <person name="Marzo M."/>
            <person name="Matsuda M."/>
            <person name="Matzkin L."/>
            <person name="McAllister B."/>
            <person name="McBride C.S."/>
            <person name="McKernan B."/>
            <person name="McKernan K."/>
            <person name="Mendez-Lago M."/>
            <person name="Minx P."/>
            <person name="Mollenhauer M.U."/>
            <person name="Montooth K."/>
            <person name="Mount S.M."/>
            <person name="Mu X."/>
            <person name="Myers E."/>
            <person name="Negre B."/>
            <person name="Newfeld S."/>
            <person name="Nielsen R."/>
            <person name="Noor M.A."/>
            <person name="O'Grady P."/>
            <person name="Pachter L."/>
            <person name="Papaceit M."/>
            <person name="Parisi M.J."/>
            <person name="Parisi M."/>
            <person name="Parts L."/>
            <person name="Pedersen J.S."/>
            <person name="Pesole G."/>
            <person name="Phillippy A.M."/>
            <person name="Ponting C.P."/>
            <person name="Pop M."/>
            <person name="Porcelli D."/>
            <person name="Powell J.R."/>
            <person name="Prohaska S."/>
            <person name="Pruitt K."/>
            <person name="Puig M."/>
            <person name="Quesneville H."/>
            <person name="Ram K.R."/>
            <person name="Rand D."/>
            <person name="Rasmussen M.D."/>
            <person name="Reed L.K."/>
            <person name="Reenan R."/>
            <person name="Reily A."/>
            <person name="Remington K.A."/>
            <person name="Rieger T.T."/>
            <person name="Ritchie M.G."/>
            <person name="Robin C."/>
            <person name="Rogers Y.H."/>
            <person name="Rohde C."/>
            <person name="Rozas J."/>
            <person name="Rubenfield M.J."/>
            <person name="Ruiz A."/>
            <person name="Russo S."/>
            <person name="Salzberg S.L."/>
            <person name="Sanchez-Gracia A."/>
            <person name="Saranga D.J."/>
            <person name="Sato H."/>
            <person name="Schaeffer S.W."/>
            <person name="Schatz M.C."/>
            <person name="Schlenke T."/>
            <person name="Schwartz R."/>
            <person name="Segarra C."/>
            <person name="Singh R.S."/>
            <person name="Sirot L."/>
            <person name="Sirota M."/>
            <person name="Sisneros N.B."/>
            <person name="Smith C.D."/>
            <person name="Smith T.F."/>
            <person name="Spieth J."/>
            <person name="Stage D.E."/>
            <person name="Stark A."/>
            <person name="Stephan W."/>
            <person name="Strausberg R.L."/>
            <person name="Strempel S."/>
            <person name="Sturgill D."/>
            <person name="Sutton G."/>
            <person name="Sutton G.G."/>
            <person name="Tao W."/>
            <person name="Teichmann S."/>
            <person name="Tobari Y.N."/>
            <person name="Tomimura Y."/>
            <person name="Tsolas J.M."/>
            <person name="Valente V.L."/>
            <person name="Venter E."/>
            <person name="Venter J.C."/>
            <person name="Vicario S."/>
            <person name="Vieira F.G."/>
            <person name="Vilella A.J."/>
            <person name="Villasante A."/>
            <person name="Walenz B."/>
            <person name="Wang J."/>
            <person name="Wasserman M."/>
            <person name="Watts T."/>
            <person name="Wilson D."/>
            <person name="Wilson R.K."/>
            <person name="Wing R.A."/>
            <person name="Wolfner M.F."/>
            <person name="Wong A."/>
            <person name="Wong G.K."/>
            <person name="Wu C.I."/>
            <person name="Wu G."/>
            <person name="Yamamoto D."/>
            <person name="Yang H.P."/>
            <person name="Yang S.P."/>
            <person name="Yorke J.A."/>
            <person name="Yoshida K."/>
            <person name="Zdobnov E."/>
            <person name="Zhang P."/>
            <person name="Zhang Y."/>
            <person name="Zimin A.V."/>
            <person name="Baldwin J."/>
            <person name="Abdouelleil A."/>
            <person name="Abdulkadir J."/>
            <person name="Abebe A."/>
            <person name="Abera B."/>
            <person name="Abreu J."/>
            <person name="Acer S.C."/>
            <person name="Aftuck L."/>
            <person name="Alexander A."/>
            <person name="An P."/>
            <person name="Anderson E."/>
            <person name="Anderson S."/>
            <person name="Arachi H."/>
            <person name="Azer M."/>
            <person name="Bachantsang P."/>
            <person name="Barry A."/>
            <person name="Bayul T."/>
            <person name="Berlin A."/>
            <person name="Bessette D."/>
            <person name="Bloom T."/>
            <person name="Blye J."/>
            <person name="Boguslavskiy L."/>
            <person name="Bonnet C."/>
            <person name="Boukhgalter B."/>
            <person name="Bourzgui I."/>
            <person name="Brown A."/>
            <person name="Cahill P."/>
            <person name="Channer S."/>
            <person name="Cheshatsang Y."/>
            <person name="Chuda L."/>
            <person name="Citroen M."/>
            <person name="Collymore A."/>
            <person name="Cooke P."/>
            <person name="Costello M."/>
            <person name="D'Aco K."/>
            <person name="Daza R."/>
            <person name="De Haan G."/>
            <person name="DeGray S."/>
            <person name="DeMaso C."/>
            <person name="Dhargay N."/>
            <person name="Dooley K."/>
            <person name="Dooley E."/>
            <person name="Doricent M."/>
            <person name="Dorje P."/>
            <person name="Dorjee K."/>
            <person name="Dupes A."/>
            <person name="Elong R."/>
            <person name="Falk J."/>
            <person name="Farina A."/>
            <person name="Faro S."/>
            <person name="Ferguson D."/>
            <person name="Fisher S."/>
            <person name="Foley C.D."/>
            <person name="Franke A."/>
            <person name="Friedrich D."/>
            <person name="Gadbois L."/>
            <person name="Gearin G."/>
            <person name="Gearin C.R."/>
            <person name="Giannoukos G."/>
            <person name="Goode T."/>
            <person name="Graham J."/>
            <person name="Grandbois E."/>
            <person name="Grewal S."/>
            <person name="Gyaltsen K."/>
            <person name="Hafez N."/>
            <person name="Hagos B."/>
            <person name="Hall J."/>
            <person name="Henson C."/>
            <person name="Hollinger A."/>
            <person name="Honan T."/>
            <person name="Huard M.D."/>
            <person name="Hughes L."/>
            <person name="Hurhula B."/>
            <person name="Husby M.E."/>
            <person name="Kamat A."/>
            <person name="Kanga B."/>
            <person name="Kashin S."/>
            <person name="Khazanovich D."/>
            <person name="Kisner P."/>
            <person name="Lance K."/>
            <person name="Lara M."/>
            <person name="Lee W."/>
            <person name="Lennon N."/>
            <person name="Letendre F."/>
            <person name="LeVine R."/>
            <person name="Lipovsky A."/>
            <person name="Liu X."/>
            <person name="Liu J."/>
            <person name="Liu S."/>
            <person name="Lokyitsang T."/>
            <person name="Lokyitsang Y."/>
            <person name="Lubonja R."/>
            <person name="Lui A."/>
            <person name="MacDonald P."/>
            <person name="Magnisalis V."/>
            <person name="Maru K."/>
            <person name="Matthews C."/>
            <person name="McCusker W."/>
            <person name="McDonough S."/>
            <person name="Mehta T."/>
            <person name="Meldrim J."/>
            <person name="Meneus L."/>
            <person name="Mihai O."/>
            <person name="Mihalev A."/>
            <person name="Mihova T."/>
            <person name="Mittelman R."/>
            <person name="Mlenga V."/>
            <person name="Montmayeur A."/>
            <person name="Mulrain L."/>
            <person name="Navidi A."/>
            <person name="Naylor J."/>
            <person name="Negash T."/>
            <person name="Nguyen T."/>
            <person name="Nguyen N."/>
            <person name="Nicol R."/>
            <person name="Norbu C."/>
            <person name="Norbu N."/>
            <person name="Novod N."/>
            <person name="O'Neill B."/>
            <person name="Osman S."/>
            <person name="Markiewicz E."/>
            <person name="Oyono O.L."/>
            <person name="Patti C."/>
            <person name="Phunkhang P."/>
            <person name="Pierre F."/>
            <person name="Priest M."/>
            <person name="Raghuraman S."/>
            <person name="Rege F."/>
            <person name="Reyes R."/>
            <person name="Rise C."/>
            <person name="Rogov P."/>
            <person name="Ross K."/>
            <person name="Ryan E."/>
            <person name="Settipalli S."/>
            <person name="Shea T."/>
            <person name="Sherpa N."/>
            <person name="Shi L."/>
            <person name="Shih D."/>
            <person name="Sparrow T."/>
            <person name="Spaulding J."/>
            <person name="Stalker J."/>
            <person name="Stange-Thomann N."/>
            <person name="Stavropoulos S."/>
            <person name="Stone C."/>
            <person name="Strader C."/>
            <person name="Tesfaye S."/>
            <person name="Thomson T."/>
            <person name="Thoulutsang Y."/>
            <person name="Thoulutsang D."/>
            <person name="Topham K."/>
            <person name="Topping I."/>
            <person name="Tsamla T."/>
            <person name="Vassiliev H."/>
            <person name="Vo A."/>
            <person name="Wangchuk T."/>
            <person name="Wangdi T."/>
            <person name="Weiand M."/>
            <person name="Wilkinson J."/>
            <person name="Wilson A."/>
            <person name="Yadav S."/>
            <person name="Young G."/>
            <person name="Yu Q."/>
            <person name="Zembek L."/>
            <person name="Zhong D."/>
            <person name="Zimmer A."/>
            <person name="Zwirko Z."/>
            <person name="Jaffe D.B."/>
            <person name="Alvarez P."/>
            <person name="Brockman W."/>
            <person name="Butler J."/>
            <person name="Chin C."/>
            <person name="Gnerre S."/>
            <person name="Grabherr M."/>
            <person name="Kleber M."/>
            <person name="Mauceli E."/>
            <person name="MacCallum I."/>
        </authorList>
    </citation>
    <scope>NUCLEOTIDE SEQUENCE [LARGE SCALE GENOMIC DNA]</scope>
    <source>
        <strain evidence="4">Tucson 14024-0371.13</strain>
    </source>
</reference>
<dbReference type="Gene3D" id="3.90.215.10">
    <property type="entry name" value="Gamma Fibrinogen, chain A, domain 1"/>
    <property type="match status" value="1"/>
</dbReference>
<keyword evidence="1" id="KW-0732">Signal</keyword>
<dbReference type="EMBL" id="CH902619">
    <property type="protein sequence ID" value="EDV36844.2"/>
    <property type="molecule type" value="Genomic_DNA"/>
</dbReference>
<dbReference type="AlphaFoldDB" id="B3MH67"/>
<feature type="signal peptide" evidence="1">
    <location>
        <begin position="1"/>
        <end position="22"/>
    </location>
</feature>
<organism evidence="3 4">
    <name type="scientific">Drosophila ananassae</name>
    <name type="common">Fruit fly</name>
    <dbReference type="NCBI Taxonomy" id="7217"/>
    <lineage>
        <taxon>Eukaryota</taxon>
        <taxon>Metazoa</taxon>
        <taxon>Ecdysozoa</taxon>
        <taxon>Arthropoda</taxon>
        <taxon>Hexapoda</taxon>
        <taxon>Insecta</taxon>
        <taxon>Pterygota</taxon>
        <taxon>Neoptera</taxon>
        <taxon>Endopterygota</taxon>
        <taxon>Diptera</taxon>
        <taxon>Brachycera</taxon>
        <taxon>Muscomorpha</taxon>
        <taxon>Ephydroidea</taxon>
        <taxon>Drosophilidae</taxon>
        <taxon>Drosophila</taxon>
        <taxon>Sophophora</taxon>
    </lineage>
</organism>
<feature type="domain" description="Fibrinogen C-terminal" evidence="2">
    <location>
        <begin position="143"/>
        <end position="348"/>
    </location>
</feature>
<name>B3MH67_DROAN</name>
<dbReference type="InterPro" id="IPR050373">
    <property type="entry name" value="Fibrinogen_C-term_domain"/>
</dbReference>
<dbReference type="InterPro" id="IPR002181">
    <property type="entry name" value="Fibrinogen_a/b/g_C_dom"/>
</dbReference>
<dbReference type="PANTHER" id="PTHR19143">
    <property type="entry name" value="FIBRINOGEN/TENASCIN/ANGIOPOEITIN"/>
    <property type="match status" value="1"/>
</dbReference>
<dbReference type="eggNOG" id="KOG2579">
    <property type="taxonomic scope" value="Eukaryota"/>
</dbReference>
<proteinExistence type="predicted"/>
<gene>
    <name evidence="3" type="primary">Dana\GF11742</name>
    <name evidence="3" type="synonym">dana_GLEANR_11775</name>
    <name evidence="3" type="ORF">GF11742</name>
</gene>
<dbReference type="GeneID" id="6494605"/>
<dbReference type="GO" id="GO:0005615">
    <property type="term" value="C:extracellular space"/>
    <property type="evidence" value="ECO:0007669"/>
    <property type="project" value="TreeGrafter"/>
</dbReference>
<dbReference type="Proteomes" id="UP000007801">
    <property type="component" value="Unassembled WGS sequence"/>
</dbReference>
<dbReference type="SMR" id="B3MH67"/>
<evidence type="ECO:0000259" key="2">
    <source>
        <dbReference type="PROSITE" id="PS51406"/>
    </source>
</evidence>
<dbReference type="PROSITE" id="PS51406">
    <property type="entry name" value="FIBRINOGEN_C_2"/>
    <property type="match status" value="1"/>
</dbReference>
<dbReference type="SMART" id="SM00186">
    <property type="entry name" value="FBG"/>
    <property type="match status" value="1"/>
</dbReference>
<dbReference type="OrthoDB" id="7847693at2759"/>
<evidence type="ECO:0000256" key="1">
    <source>
        <dbReference type="SAM" id="SignalP"/>
    </source>
</evidence>
<dbReference type="STRING" id="7217.B3MH67"/>
<keyword evidence="4" id="KW-1185">Reference proteome</keyword>
<protein>
    <recommendedName>
        <fullName evidence="2">Fibrinogen C-terminal domain-containing protein</fullName>
    </recommendedName>
</protein>
<dbReference type="Pfam" id="PF00147">
    <property type="entry name" value="Fibrinogen_C"/>
    <property type="match status" value="1"/>
</dbReference>
<evidence type="ECO:0000313" key="3">
    <source>
        <dbReference type="EMBL" id="EDV36844.2"/>
    </source>
</evidence>
<feature type="chain" id="PRO_5006454743" description="Fibrinogen C-terminal domain-containing protein" evidence="1">
    <location>
        <begin position="23"/>
        <end position="349"/>
    </location>
</feature>
<dbReference type="InterPro" id="IPR036056">
    <property type="entry name" value="Fibrinogen-like_C"/>
</dbReference>
<dbReference type="InParanoid" id="B3MH67"/>
<dbReference type="SUPFAM" id="SSF56496">
    <property type="entry name" value="Fibrinogen C-terminal domain-like"/>
    <property type="match status" value="1"/>
</dbReference>
<sequence>MANIQRFVIIASLLLLCNSANACGNFNSEIEKYDYFERSQITNIIKLLNDKTPPGTTSDYLKHLLLSLYQEYLAVESQFNVQRRITGLYKIKNQKLTEKNELSRKLAESCKAYILDTGEPIRESPNHKLKVIETDPNRPIEPESTYHEEVGCAKAKHFSGIKSFEMGELGKVEVACDSGSTVIQRRINGSVDFNGNWTEYQKGFGDLRGEFFIGLEKLHHLTASNHYELEIELEDYAGEKRLAIYDHFVVGPKESFYDLENLGMYSGDAGDALTNNLYASFFTFDRDNAEKCAEQQLAGWWYSTLCGSCNLNGIYNYTEDIDGITWGDEWHDFPYSYKSVVMRIRPKNL</sequence>
<dbReference type="PANTHER" id="PTHR19143:SF327">
    <property type="entry name" value="FI21813P1-RELATED"/>
    <property type="match status" value="1"/>
</dbReference>
<dbReference type="InterPro" id="IPR014716">
    <property type="entry name" value="Fibrinogen_a/b/g_C_1"/>
</dbReference>
<dbReference type="CDD" id="cd00087">
    <property type="entry name" value="FReD"/>
    <property type="match status" value="1"/>
</dbReference>
<evidence type="ECO:0000313" key="4">
    <source>
        <dbReference type="Proteomes" id="UP000007801"/>
    </source>
</evidence>
<dbReference type="KEGG" id="dan:6494605"/>
<accession>B3MH67</accession>
<dbReference type="HOGENOM" id="CLU_038628_6_2_1"/>